<comment type="caution">
    <text evidence="3">The sequence shown here is derived from an EMBL/GenBank/DDBJ whole genome shotgun (WGS) entry which is preliminary data.</text>
</comment>
<dbReference type="Proteomes" id="UP000295560">
    <property type="component" value="Unassembled WGS sequence"/>
</dbReference>
<name>A0A4R1HFK7_PSEEN</name>
<feature type="signal peptide" evidence="2">
    <location>
        <begin position="1"/>
        <end position="27"/>
    </location>
</feature>
<feature type="chain" id="PRO_5038795409" description="Secreted protein" evidence="2">
    <location>
        <begin position="28"/>
        <end position="141"/>
    </location>
</feature>
<proteinExistence type="predicted"/>
<evidence type="ECO:0000256" key="1">
    <source>
        <dbReference type="SAM" id="MobiDB-lite"/>
    </source>
</evidence>
<keyword evidence="2" id="KW-0732">Signal</keyword>
<accession>A0A4R1HFK7</accession>
<evidence type="ECO:0008006" key="5">
    <source>
        <dbReference type="Google" id="ProtNLM"/>
    </source>
</evidence>
<reference evidence="3 4" key="1">
    <citation type="submission" date="2019-03" db="EMBL/GenBank/DDBJ databases">
        <title>Sequencing the genomes of 1000 actinobacteria strains.</title>
        <authorList>
            <person name="Klenk H.-P."/>
        </authorList>
    </citation>
    <scope>NUCLEOTIDE SEQUENCE [LARGE SCALE GENOMIC DNA]</scope>
    <source>
        <strain evidence="3 4">DSM 44969</strain>
    </source>
</reference>
<keyword evidence="4" id="KW-1185">Reference proteome</keyword>
<feature type="region of interest" description="Disordered" evidence="1">
    <location>
        <begin position="34"/>
        <end position="141"/>
    </location>
</feature>
<feature type="compositionally biased region" description="Basic and acidic residues" evidence="1">
    <location>
        <begin position="102"/>
        <end position="132"/>
    </location>
</feature>
<evidence type="ECO:0000313" key="3">
    <source>
        <dbReference type="EMBL" id="TCK20907.1"/>
    </source>
</evidence>
<protein>
    <recommendedName>
        <fullName evidence="5">Secreted protein</fullName>
    </recommendedName>
</protein>
<dbReference type="RefSeq" id="WP_132429722.1">
    <property type="nucleotide sequence ID" value="NZ_SMFZ01000002.1"/>
</dbReference>
<sequence length="141" mass="14885">MRNIKRSLAIGLIGLPLAVGAPAMAFAGPLDFPVANAPVLSGPVEQDQDFDFDQDQDNETDQSNSNSLLPGFPAFPTSASTGPGGYDEWSGHPHAQGGGVDQDNRNATEQGQKGKQDARGDQRVDAQDKSRDALPPVPFLD</sequence>
<dbReference type="EMBL" id="SMFZ01000002">
    <property type="protein sequence ID" value="TCK20907.1"/>
    <property type="molecule type" value="Genomic_DNA"/>
</dbReference>
<evidence type="ECO:0000313" key="4">
    <source>
        <dbReference type="Proteomes" id="UP000295560"/>
    </source>
</evidence>
<gene>
    <name evidence="3" type="ORF">EV378_4873</name>
</gene>
<evidence type="ECO:0000256" key="2">
    <source>
        <dbReference type="SAM" id="SignalP"/>
    </source>
</evidence>
<feature type="compositionally biased region" description="Acidic residues" evidence="1">
    <location>
        <begin position="46"/>
        <end position="60"/>
    </location>
</feature>
<dbReference type="AlphaFoldDB" id="A0A4R1HFK7"/>
<organism evidence="3 4">
    <name type="scientific">Pseudonocardia endophytica</name>
    <dbReference type="NCBI Taxonomy" id="401976"/>
    <lineage>
        <taxon>Bacteria</taxon>
        <taxon>Bacillati</taxon>
        <taxon>Actinomycetota</taxon>
        <taxon>Actinomycetes</taxon>
        <taxon>Pseudonocardiales</taxon>
        <taxon>Pseudonocardiaceae</taxon>
        <taxon>Pseudonocardia</taxon>
    </lineage>
</organism>